<feature type="compositionally biased region" description="Polar residues" evidence="1">
    <location>
        <begin position="15"/>
        <end position="24"/>
    </location>
</feature>
<dbReference type="AlphaFoldDB" id="A0A8S1DEH7"/>
<evidence type="ECO:0000313" key="4">
    <source>
        <dbReference type="Proteomes" id="UP000494165"/>
    </source>
</evidence>
<dbReference type="InterPro" id="IPR041489">
    <property type="entry name" value="PDZ_6"/>
</dbReference>
<sequence length="560" mass="61821">MRRIHVDYERPKSVNLLQTGSGSKNRTDEIREGEGAGRREESEGPPFTSVQSVSAAAPAHIRHKAMRWFRRGSEATNSPRLLSLSPLRGTQDPALDDPAKIQPVEFSAATWRRPEVVASRERPHTIGRYWSPNRRRVTVTEKRNPLLERVKSTRLSCFSSTDLCPECLEQPGTKEPADPVDPGLSARLRAMSDKCLKGGGQMSRRLLARLRNTEGKRSKLRSFSYGVLPGTATGADLDDADDDKLDIRRWPDCRQCVEEHRGRRAVSAERAQAWDDELIDLRRPESAPAPPPPPPRAEGRWEVHVVRLERRGDEELGVFIAKRRRGAAWGFLVAHVAPRSLADNAGLRIGDEVVNVNGRRLRGLDVAEARDTLRCSPRVVELVVARQAASSRGGADETSVDYENLGSDSGVESATPRKARRFQKKRLSVAPPEDSAPFCTLPRRPRSTLCSYLTIVFEKGPGKKGLGFTIVGGRDSPRGALGIFVKSILPSGQAIDDGRLREGDEILAVNGEPCHELEHSEAVALFKSIKSGPVALHISRRSKQSATLRAKSCTDLLSEE</sequence>
<gene>
    <name evidence="3" type="ORF">CLODIP_2_CD03789</name>
</gene>
<dbReference type="SUPFAM" id="SSF50156">
    <property type="entry name" value="PDZ domain-like"/>
    <property type="match status" value="2"/>
</dbReference>
<dbReference type="Proteomes" id="UP000494165">
    <property type="component" value="Unassembled WGS sequence"/>
</dbReference>
<evidence type="ECO:0000313" key="3">
    <source>
        <dbReference type="EMBL" id="CAB3380870.1"/>
    </source>
</evidence>
<dbReference type="Pfam" id="PF17820">
    <property type="entry name" value="PDZ_6"/>
    <property type="match status" value="1"/>
</dbReference>
<feature type="region of interest" description="Disordered" evidence="1">
    <location>
        <begin position="1"/>
        <end position="56"/>
    </location>
</feature>
<dbReference type="OrthoDB" id="6022711at2759"/>
<dbReference type="SMART" id="SM00228">
    <property type="entry name" value="PDZ"/>
    <property type="match status" value="2"/>
</dbReference>
<organism evidence="3 4">
    <name type="scientific">Cloeon dipterum</name>
    <dbReference type="NCBI Taxonomy" id="197152"/>
    <lineage>
        <taxon>Eukaryota</taxon>
        <taxon>Metazoa</taxon>
        <taxon>Ecdysozoa</taxon>
        <taxon>Arthropoda</taxon>
        <taxon>Hexapoda</taxon>
        <taxon>Insecta</taxon>
        <taxon>Pterygota</taxon>
        <taxon>Palaeoptera</taxon>
        <taxon>Ephemeroptera</taxon>
        <taxon>Pisciforma</taxon>
        <taxon>Baetidae</taxon>
        <taxon>Cloeon</taxon>
    </lineage>
</organism>
<dbReference type="CDD" id="cd06759">
    <property type="entry name" value="PDZ3_PDZD2-PDZ1_hPro-IL-16-like"/>
    <property type="match status" value="1"/>
</dbReference>
<dbReference type="Gene3D" id="2.30.42.10">
    <property type="match status" value="2"/>
</dbReference>
<dbReference type="InterPro" id="IPR036034">
    <property type="entry name" value="PDZ_sf"/>
</dbReference>
<evidence type="ECO:0000259" key="2">
    <source>
        <dbReference type="PROSITE" id="PS50106"/>
    </source>
</evidence>
<name>A0A8S1DEH7_9INSE</name>
<dbReference type="CDD" id="cd00136">
    <property type="entry name" value="PDZ_canonical"/>
    <property type="match status" value="1"/>
</dbReference>
<feature type="compositionally biased region" description="Basic residues" evidence="1">
    <location>
        <begin position="417"/>
        <end position="427"/>
    </location>
</feature>
<protein>
    <recommendedName>
        <fullName evidence="2">PDZ domain-containing protein</fullName>
    </recommendedName>
</protein>
<dbReference type="EMBL" id="CADEPI010000218">
    <property type="protein sequence ID" value="CAB3380870.1"/>
    <property type="molecule type" value="Genomic_DNA"/>
</dbReference>
<feature type="domain" description="PDZ" evidence="2">
    <location>
        <begin position="305"/>
        <end position="388"/>
    </location>
</feature>
<keyword evidence="4" id="KW-1185">Reference proteome</keyword>
<evidence type="ECO:0000256" key="1">
    <source>
        <dbReference type="SAM" id="MobiDB-lite"/>
    </source>
</evidence>
<dbReference type="InterPro" id="IPR001478">
    <property type="entry name" value="PDZ"/>
</dbReference>
<proteinExistence type="predicted"/>
<dbReference type="PANTHER" id="PTHR19964">
    <property type="entry name" value="MULTIPLE PDZ DOMAIN PROTEIN"/>
    <property type="match status" value="1"/>
</dbReference>
<dbReference type="PROSITE" id="PS50106">
    <property type="entry name" value="PDZ"/>
    <property type="match status" value="2"/>
</dbReference>
<dbReference type="InterPro" id="IPR051342">
    <property type="entry name" value="PDZ_scaffold"/>
</dbReference>
<comment type="caution">
    <text evidence="3">The sequence shown here is derived from an EMBL/GenBank/DDBJ whole genome shotgun (WGS) entry which is preliminary data.</text>
</comment>
<feature type="compositionally biased region" description="Basic and acidic residues" evidence="1">
    <location>
        <begin position="25"/>
        <end position="42"/>
    </location>
</feature>
<dbReference type="PANTHER" id="PTHR19964:SF97">
    <property type="entry name" value="PDZ DOMAIN-CONTAINING PROTEIN"/>
    <property type="match status" value="1"/>
</dbReference>
<feature type="domain" description="PDZ" evidence="2">
    <location>
        <begin position="454"/>
        <end position="528"/>
    </location>
</feature>
<feature type="compositionally biased region" description="Basic and acidic residues" evidence="1">
    <location>
        <begin position="1"/>
        <end position="12"/>
    </location>
</feature>
<reference evidence="3 4" key="1">
    <citation type="submission" date="2020-04" db="EMBL/GenBank/DDBJ databases">
        <authorList>
            <person name="Alioto T."/>
            <person name="Alioto T."/>
            <person name="Gomez Garrido J."/>
        </authorList>
    </citation>
    <scope>NUCLEOTIDE SEQUENCE [LARGE SCALE GENOMIC DNA]</scope>
</reference>
<dbReference type="Pfam" id="PF00595">
    <property type="entry name" value="PDZ"/>
    <property type="match status" value="1"/>
</dbReference>
<feature type="region of interest" description="Disordered" evidence="1">
    <location>
        <begin position="79"/>
        <end position="98"/>
    </location>
</feature>
<feature type="region of interest" description="Disordered" evidence="1">
    <location>
        <begin position="393"/>
        <end position="427"/>
    </location>
</feature>
<feature type="compositionally biased region" description="Low complexity" evidence="1">
    <location>
        <begin position="79"/>
        <end position="88"/>
    </location>
</feature>
<accession>A0A8S1DEH7</accession>